<dbReference type="Pfam" id="PF02452">
    <property type="entry name" value="PemK_toxin"/>
    <property type="match status" value="1"/>
</dbReference>
<comment type="similarity">
    <text evidence="1">Belongs to the PemK/MazF family.</text>
</comment>
<dbReference type="Proteomes" id="UP000184172">
    <property type="component" value="Unassembled WGS sequence"/>
</dbReference>
<keyword evidence="1" id="KW-0378">Hydrolase</keyword>
<evidence type="ECO:0000256" key="1">
    <source>
        <dbReference type="PIRNR" id="PIRNR033490"/>
    </source>
</evidence>
<comment type="function">
    <text evidence="1">Toxic component of a type II toxin-antitoxin (TA) system.</text>
</comment>
<dbReference type="GO" id="GO:0016787">
    <property type="term" value="F:hydrolase activity"/>
    <property type="evidence" value="ECO:0007669"/>
    <property type="project" value="UniProtKB-KW"/>
</dbReference>
<dbReference type="GO" id="GO:0004521">
    <property type="term" value="F:RNA endonuclease activity"/>
    <property type="evidence" value="ECO:0007669"/>
    <property type="project" value="TreeGrafter"/>
</dbReference>
<evidence type="ECO:0000313" key="2">
    <source>
        <dbReference type="EMBL" id="SHJ73974.1"/>
    </source>
</evidence>
<dbReference type="InterPro" id="IPR003477">
    <property type="entry name" value="PemK-like"/>
</dbReference>
<protein>
    <recommendedName>
        <fullName evidence="1">mRNA interferase</fullName>
        <ecNumber evidence="1">3.1.-.-</ecNumber>
    </recommendedName>
</protein>
<accession>A0A1M6LRW7</accession>
<keyword evidence="1" id="KW-0255">Endonuclease</keyword>
<gene>
    <name evidence="2" type="ORF">SAMN04487908_12423</name>
</gene>
<dbReference type="Gene3D" id="2.30.30.110">
    <property type="match status" value="1"/>
</dbReference>
<name>A0A1M6LRW7_9FLAO</name>
<dbReference type="EC" id="3.1.-.-" evidence="1"/>
<evidence type="ECO:0000313" key="3">
    <source>
        <dbReference type="Proteomes" id="UP000184172"/>
    </source>
</evidence>
<dbReference type="SUPFAM" id="SSF50118">
    <property type="entry name" value="Cell growth inhibitor/plasmid maintenance toxic component"/>
    <property type="match status" value="1"/>
</dbReference>
<proteinExistence type="inferred from homology"/>
<keyword evidence="1" id="KW-0540">Nuclease</keyword>
<dbReference type="GO" id="GO:0016075">
    <property type="term" value="P:rRNA catabolic process"/>
    <property type="evidence" value="ECO:0007669"/>
    <property type="project" value="TreeGrafter"/>
</dbReference>
<dbReference type="GO" id="GO:0006402">
    <property type="term" value="P:mRNA catabolic process"/>
    <property type="evidence" value="ECO:0007669"/>
    <property type="project" value="TreeGrafter"/>
</dbReference>
<dbReference type="RefSeq" id="WP_073220463.1">
    <property type="nucleotide sequence ID" value="NZ_FNNS01000022.1"/>
</dbReference>
<reference evidence="3" key="1">
    <citation type="submission" date="2016-11" db="EMBL/GenBank/DDBJ databases">
        <authorList>
            <person name="Varghese N."/>
            <person name="Submissions S."/>
        </authorList>
    </citation>
    <scope>NUCLEOTIDE SEQUENCE [LARGE SCALE GENOMIC DNA]</scope>
    <source>
        <strain evidence="3">DSM 26349</strain>
    </source>
</reference>
<keyword evidence="3" id="KW-1185">Reference proteome</keyword>
<organism evidence="2 3">
    <name type="scientific">Aequorivita viscosa</name>
    <dbReference type="NCBI Taxonomy" id="797419"/>
    <lineage>
        <taxon>Bacteria</taxon>
        <taxon>Pseudomonadati</taxon>
        <taxon>Bacteroidota</taxon>
        <taxon>Flavobacteriia</taxon>
        <taxon>Flavobacteriales</taxon>
        <taxon>Flavobacteriaceae</taxon>
        <taxon>Aequorivita</taxon>
    </lineage>
</organism>
<dbReference type="AlphaFoldDB" id="A0A1M6LRW7"/>
<dbReference type="EMBL" id="FQYV01000024">
    <property type="protein sequence ID" value="SHJ73974.1"/>
    <property type="molecule type" value="Genomic_DNA"/>
</dbReference>
<dbReference type="PIRSF" id="PIRSF033490">
    <property type="entry name" value="MazF"/>
    <property type="match status" value="1"/>
</dbReference>
<dbReference type="InterPro" id="IPR011067">
    <property type="entry name" value="Plasmid_toxin/cell-grow_inhib"/>
</dbReference>
<dbReference type="GO" id="GO:0003677">
    <property type="term" value="F:DNA binding"/>
    <property type="evidence" value="ECO:0007669"/>
    <property type="project" value="InterPro"/>
</dbReference>
<sequence length="110" mass="12205">MKQAEIWDVYFDPVLGSEQSGRRPALIISGNLANNNLNTIIACPLTSKLKNYHGNLILKPSASNGLSKTSEVMTVHIRSLSKERFLKKVGAISMSDFQIVKEGLDKIIKY</sequence>
<dbReference type="STRING" id="797419.SAMN05216556_12236"/>
<dbReference type="OrthoDB" id="9808744at2"/>
<dbReference type="PANTHER" id="PTHR33988">
    <property type="entry name" value="ENDORIBONUCLEASE MAZF-RELATED"/>
    <property type="match status" value="1"/>
</dbReference>